<evidence type="ECO:0000313" key="2">
    <source>
        <dbReference type="Proteomes" id="UP000299102"/>
    </source>
</evidence>
<protein>
    <submittedName>
        <fullName evidence="1">Uncharacterized protein</fullName>
    </submittedName>
</protein>
<comment type="caution">
    <text evidence="1">The sequence shown here is derived from an EMBL/GenBank/DDBJ whole genome shotgun (WGS) entry which is preliminary data.</text>
</comment>
<organism evidence="1 2">
    <name type="scientific">Eumeta variegata</name>
    <name type="common">Bagworm moth</name>
    <name type="synonym">Eumeta japonica</name>
    <dbReference type="NCBI Taxonomy" id="151549"/>
    <lineage>
        <taxon>Eukaryota</taxon>
        <taxon>Metazoa</taxon>
        <taxon>Ecdysozoa</taxon>
        <taxon>Arthropoda</taxon>
        <taxon>Hexapoda</taxon>
        <taxon>Insecta</taxon>
        <taxon>Pterygota</taxon>
        <taxon>Neoptera</taxon>
        <taxon>Endopterygota</taxon>
        <taxon>Lepidoptera</taxon>
        <taxon>Glossata</taxon>
        <taxon>Ditrysia</taxon>
        <taxon>Tineoidea</taxon>
        <taxon>Psychidae</taxon>
        <taxon>Oiketicinae</taxon>
        <taxon>Eumeta</taxon>
    </lineage>
</organism>
<keyword evidence="2" id="KW-1185">Reference proteome</keyword>
<evidence type="ECO:0000313" key="1">
    <source>
        <dbReference type="EMBL" id="GBP00513.1"/>
    </source>
</evidence>
<sequence>MNPTSVGVPVTFYSVGIPWDTPQGKSRTINTLCVIRQRHVKLNRIPGNSIGEPAMFSLGDFLVGFSPTLSAHGRVGVVHFTSSRRKREKKSGVWLCALSQLTRSRTLDVSIPQRVRVCQK</sequence>
<dbReference type="AlphaFoldDB" id="A0A4C1SEA2"/>
<gene>
    <name evidence="1" type="ORF">EVAR_101164_1</name>
</gene>
<accession>A0A4C1SEA2</accession>
<dbReference type="EMBL" id="BGZK01003365">
    <property type="protein sequence ID" value="GBP00513.1"/>
    <property type="molecule type" value="Genomic_DNA"/>
</dbReference>
<proteinExistence type="predicted"/>
<dbReference type="Proteomes" id="UP000299102">
    <property type="component" value="Unassembled WGS sequence"/>
</dbReference>
<name>A0A4C1SEA2_EUMVA</name>
<reference evidence="1 2" key="1">
    <citation type="journal article" date="2019" name="Commun. Biol.">
        <title>The bagworm genome reveals a unique fibroin gene that provides high tensile strength.</title>
        <authorList>
            <person name="Kono N."/>
            <person name="Nakamura H."/>
            <person name="Ohtoshi R."/>
            <person name="Tomita M."/>
            <person name="Numata K."/>
            <person name="Arakawa K."/>
        </authorList>
    </citation>
    <scope>NUCLEOTIDE SEQUENCE [LARGE SCALE GENOMIC DNA]</scope>
</reference>